<comment type="caution">
    <text evidence="1">The sequence shown here is derived from an EMBL/GenBank/DDBJ whole genome shotgun (WGS) entry which is preliminary data.</text>
</comment>
<accession>A0AAN7SS33</accession>
<evidence type="ECO:0000313" key="1">
    <source>
        <dbReference type="EMBL" id="KAK4882255.1"/>
    </source>
</evidence>
<proteinExistence type="predicted"/>
<reference evidence="2" key="1">
    <citation type="submission" date="2023-01" db="EMBL/GenBank/DDBJ databases">
        <title>Key to firefly adult light organ development and bioluminescence: homeobox transcription factors regulate luciferase expression and transportation to peroxisome.</title>
        <authorList>
            <person name="Fu X."/>
        </authorList>
    </citation>
    <scope>NUCLEOTIDE SEQUENCE [LARGE SCALE GENOMIC DNA]</scope>
</reference>
<keyword evidence="2" id="KW-1185">Reference proteome</keyword>
<dbReference type="Proteomes" id="UP001353858">
    <property type="component" value="Unassembled WGS sequence"/>
</dbReference>
<sequence>MIHILRLHLEETHNVIIQKDMLEFDNKDGAVFCKINNRKRALKSQGSSKIGFSCTCQIILNTDGSKYNITYYKNHYGHSMNLQHLRINEDERSFASKLACVKMLSDLSDSESENNIPLIELRNKIYSERNAVETVKKAEKIHRKSILAKGKLVDKCRNIIYLSGEASIKKNKKRVIDHTENGEPAFKVLRVPLECNDDVLWLKHITEPWTTVIKKWTATYELRKDFNSETVPEFITSWPVLNDLRSDVLINIDFEKLYPTLHLNLHVNWKNFFETIAKHRSNLIKDTVLLELLEELKNLANEDAKFEIQLLTLPYIVPPKGRIKVGNKHWKQLTQLYAMQRFLEILII</sequence>
<gene>
    <name evidence="1" type="ORF">RN001_005574</name>
</gene>
<evidence type="ECO:0000313" key="2">
    <source>
        <dbReference type="Proteomes" id="UP001353858"/>
    </source>
</evidence>
<dbReference type="AlphaFoldDB" id="A0AAN7SS33"/>
<name>A0AAN7SS33_9COLE</name>
<dbReference type="EMBL" id="JARPUR010000002">
    <property type="protein sequence ID" value="KAK4882255.1"/>
    <property type="molecule type" value="Genomic_DNA"/>
</dbReference>
<organism evidence="1 2">
    <name type="scientific">Aquatica leii</name>
    <dbReference type="NCBI Taxonomy" id="1421715"/>
    <lineage>
        <taxon>Eukaryota</taxon>
        <taxon>Metazoa</taxon>
        <taxon>Ecdysozoa</taxon>
        <taxon>Arthropoda</taxon>
        <taxon>Hexapoda</taxon>
        <taxon>Insecta</taxon>
        <taxon>Pterygota</taxon>
        <taxon>Neoptera</taxon>
        <taxon>Endopterygota</taxon>
        <taxon>Coleoptera</taxon>
        <taxon>Polyphaga</taxon>
        <taxon>Elateriformia</taxon>
        <taxon>Elateroidea</taxon>
        <taxon>Lampyridae</taxon>
        <taxon>Luciolinae</taxon>
        <taxon>Aquatica</taxon>
    </lineage>
</organism>
<protein>
    <submittedName>
        <fullName evidence="1">Uncharacterized protein</fullName>
    </submittedName>
</protein>